<protein>
    <submittedName>
        <fullName evidence="2">SPW_0924 family protein</fullName>
    </submittedName>
</protein>
<accession>A0ABS1NB43</accession>
<evidence type="ECO:0000313" key="3">
    <source>
        <dbReference type="Proteomes" id="UP000634229"/>
    </source>
</evidence>
<dbReference type="RefSeq" id="WP_201874206.1">
    <property type="nucleotide sequence ID" value="NZ_JAERRF010000005.1"/>
</dbReference>
<dbReference type="Proteomes" id="UP000634229">
    <property type="component" value="Unassembled WGS sequence"/>
</dbReference>
<evidence type="ECO:0000313" key="2">
    <source>
        <dbReference type="EMBL" id="MBL1097124.1"/>
    </source>
</evidence>
<evidence type="ECO:0000256" key="1">
    <source>
        <dbReference type="SAM" id="MobiDB-lite"/>
    </source>
</evidence>
<dbReference type="InterPro" id="IPR048001">
    <property type="entry name" value="SPW_0924-like"/>
</dbReference>
<keyword evidence="3" id="KW-1185">Reference proteome</keyword>
<organism evidence="2 3">
    <name type="scientific">Streptomyces coffeae</name>
    <dbReference type="NCBI Taxonomy" id="621382"/>
    <lineage>
        <taxon>Bacteria</taxon>
        <taxon>Bacillati</taxon>
        <taxon>Actinomycetota</taxon>
        <taxon>Actinomycetes</taxon>
        <taxon>Kitasatosporales</taxon>
        <taxon>Streptomycetaceae</taxon>
        <taxon>Streptomyces</taxon>
    </lineage>
</organism>
<gene>
    <name evidence="2" type="ORF">JK363_10650</name>
</gene>
<feature type="region of interest" description="Disordered" evidence="1">
    <location>
        <begin position="25"/>
        <end position="44"/>
    </location>
</feature>
<comment type="caution">
    <text evidence="2">The sequence shown here is derived from an EMBL/GenBank/DDBJ whole genome shotgun (WGS) entry which is preliminary data.</text>
</comment>
<dbReference type="NCBIfam" id="NF033490">
    <property type="entry name" value="small_SPW0924"/>
    <property type="match status" value="1"/>
</dbReference>
<dbReference type="EMBL" id="JAERRF010000005">
    <property type="protein sequence ID" value="MBL1097124.1"/>
    <property type="molecule type" value="Genomic_DNA"/>
</dbReference>
<sequence length="44" mass="4266">MRALAAAAIGLTAALALVLTVSAIGGPSGETSPEPLLTTVPEHP</sequence>
<proteinExistence type="predicted"/>
<reference evidence="2 3" key="1">
    <citation type="submission" date="2021-01" db="EMBL/GenBank/DDBJ databases">
        <title>WGS of actinomycetes isolated from Thailand.</title>
        <authorList>
            <person name="Thawai C."/>
        </authorList>
    </citation>
    <scope>NUCLEOTIDE SEQUENCE [LARGE SCALE GENOMIC DNA]</scope>
    <source>
        <strain evidence="2 3">CA1R205</strain>
    </source>
</reference>
<name>A0ABS1NB43_9ACTN</name>